<sequence>MNPRSLKSNFKMSWYLEEEISKAIKIGVALGFDFNGKEVGLADIFAEAKRKLILGCLKEVIVQLVGSLCCVVMGLL</sequence>
<gene>
    <name evidence="1" type="ORF">LWI29_007011</name>
</gene>
<reference evidence="1" key="2">
    <citation type="submission" date="2023-06" db="EMBL/GenBank/DDBJ databases">
        <authorList>
            <person name="Swenson N.G."/>
            <person name="Wegrzyn J.L."/>
            <person name="Mcevoy S.L."/>
        </authorList>
    </citation>
    <scope>NUCLEOTIDE SEQUENCE</scope>
    <source>
        <strain evidence="1">NS2018</strain>
        <tissue evidence="1">Leaf</tissue>
    </source>
</reference>
<dbReference type="EMBL" id="JAUESC010000003">
    <property type="protein sequence ID" value="KAK0599617.1"/>
    <property type="molecule type" value="Genomic_DNA"/>
</dbReference>
<name>A0AA39STN0_ACESA</name>
<accession>A0AA39STN0</accession>
<organism evidence="1 2">
    <name type="scientific">Acer saccharum</name>
    <name type="common">Sugar maple</name>
    <dbReference type="NCBI Taxonomy" id="4024"/>
    <lineage>
        <taxon>Eukaryota</taxon>
        <taxon>Viridiplantae</taxon>
        <taxon>Streptophyta</taxon>
        <taxon>Embryophyta</taxon>
        <taxon>Tracheophyta</taxon>
        <taxon>Spermatophyta</taxon>
        <taxon>Magnoliopsida</taxon>
        <taxon>eudicotyledons</taxon>
        <taxon>Gunneridae</taxon>
        <taxon>Pentapetalae</taxon>
        <taxon>rosids</taxon>
        <taxon>malvids</taxon>
        <taxon>Sapindales</taxon>
        <taxon>Sapindaceae</taxon>
        <taxon>Hippocastanoideae</taxon>
        <taxon>Acereae</taxon>
        <taxon>Acer</taxon>
    </lineage>
</organism>
<evidence type="ECO:0000313" key="1">
    <source>
        <dbReference type="EMBL" id="KAK0599617.1"/>
    </source>
</evidence>
<reference evidence="1" key="1">
    <citation type="journal article" date="2022" name="Plant J.">
        <title>Strategies of tolerance reflected in two North American maple genomes.</title>
        <authorList>
            <person name="McEvoy S.L."/>
            <person name="Sezen U.U."/>
            <person name="Trouern-Trend A."/>
            <person name="McMahon S.M."/>
            <person name="Schaberg P.G."/>
            <person name="Yang J."/>
            <person name="Wegrzyn J.L."/>
            <person name="Swenson N.G."/>
        </authorList>
    </citation>
    <scope>NUCLEOTIDE SEQUENCE</scope>
    <source>
        <strain evidence="1">NS2018</strain>
    </source>
</reference>
<evidence type="ECO:0000313" key="2">
    <source>
        <dbReference type="Proteomes" id="UP001168877"/>
    </source>
</evidence>
<dbReference type="Proteomes" id="UP001168877">
    <property type="component" value="Unassembled WGS sequence"/>
</dbReference>
<keyword evidence="2" id="KW-1185">Reference proteome</keyword>
<proteinExistence type="predicted"/>
<comment type="caution">
    <text evidence="1">The sequence shown here is derived from an EMBL/GenBank/DDBJ whole genome shotgun (WGS) entry which is preliminary data.</text>
</comment>
<protein>
    <submittedName>
        <fullName evidence="1">Uncharacterized protein</fullName>
    </submittedName>
</protein>
<dbReference type="AlphaFoldDB" id="A0AA39STN0"/>